<gene>
    <name evidence="2" type="ORF">SAMN04488522_102643</name>
</gene>
<dbReference type="InterPro" id="IPR007768">
    <property type="entry name" value="Suppressor_of_fused"/>
</dbReference>
<dbReference type="EMBL" id="FQUQ01000002">
    <property type="protein sequence ID" value="SHF26783.1"/>
    <property type="molecule type" value="Genomic_DNA"/>
</dbReference>
<feature type="domain" description="Suppressor of fused-like" evidence="1">
    <location>
        <begin position="50"/>
        <end position="216"/>
    </location>
</feature>
<protein>
    <submittedName>
        <fullName evidence="2">Suppressor of fused protein (SUFU)</fullName>
    </submittedName>
</protein>
<dbReference type="Proteomes" id="UP000184287">
    <property type="component" value="Unassembled WGS sequence"/>
</dbReference>
<sequence length="219" mass="24953">MTPEAYKQQFSEEDAVGWLSIDQEFERLYPGQEPQHFAPPISYMLGGEFPLDGISIYQSSKQTDHHHFVSYGFSELYYEEEKAGGEFSKWGFELTFRLKPFEADQGNPGWVTSLMQNLAKYVFSKGKWFEEFHFIPANGPIRLETATDITALAFVLDPEIGKIQTPHGEVSFLQMVGLTSAEYEGLLKNPKTTETARLIDILKKDNPLLITDLNRKSTL</sequence>
<dbReference type="InterPro" id="IPR020941">
    <property type="entry name" value="SUFU-like_domain"/>
</dbReference>
<reference evidence="3" key="1">
    <citation type="submission" date="2016-11" db="EMBL/GenBank/DDBJ databases">
        <authorList>
            <person name="Varghese N."/>
            <person name="Submissions S."/>
        </authorList>
    </citation>
    <scope>NUCLEOTIDE SEQUENCE [LARGE SCALE GENOMIC DNA]</scope>
    <source>
        <strain evidence="3">DSM 16990</strain>
    </source>
</reference>
<organism evidence="2 3">
    <name type="scientific">Pedobacter caeni</name>
    <dbReference type="NCBI Taxonomy" id="288992"/>
    <lineage>
        <taxon>Bacteria</taxon>
        <taxon>Pseudomonadati</taxon>
        <taxon>Bacteroidota</taxon>
        <taxon>Sphingobacteriia</taxon>
        <taxon>Sphingobacteriales</taxon>
        <taxon>Sphingobacteriaceae</taxon>
        <taxon>Pedobacter</taxon>
    </lineage>
</organism>
<dbReference type="PANTHER" id="PTHR10928">
    <property type="entry name" value="SUPPRESSOR OF FUSED"/>
    <property type="match status" value="1"/>
</dbReference>
<proteinExistence type="predicted"/>
<dbReference type="PANTHER" id="PTHR10928:SF2">
    <property type="entry name" value="SUPPRESSOR OF FUSED HOMOLOG"/>
    <property type="match status" value="1"/>
</dbReference>
<dbReference type="GO" id="GO:0005737">
    <property type="term" value="C:cytoplasm"/>
    <property type="evidence" value="ECO:0007669"/>
    <property type="project" value="TreeGrafter"/>
</dbReference>
<evidence type="ECO:0000313" key="2">
    <source>
        <dbReference type="EMBL" id="SHF26783.1"/>
    </source>
</evidence>
<evidence type="ECO:0000313" key="3">
    <source>
        <dbReference type="Proteomes" id="UP000184287"/>
    </source>
</evidence>
<evidence type="ECO:0000259" key="1">
    <source>
        <dbReference type="Pfam" id="PF05076"/>
    </source>
</evidence>
<name>A0A1M5A937_9SPHI</name>
<dbReference type="Pfam" id="PF05076">
    <property type="entry name" value="SUFU"/>
    <property type="match status" value="1"/>
</dbReference>
<dbReference type="AlphaFoldDB" id="A0A1M5A937"/>
<keyword evidence="3" id="KW-1185">Reference proteome</keyword>
<dbReference type="SUPFAM" id="SSF103359">
    <property type="entry name" value="Suppressor of Fused, N-terminal domain"/>
    <property type="match status" value="1"/>
</dbReference>
<dbReference type="InterPro" id="IPR037181">
    <property type="entry name" value="SUFU_N"/>
</dbReference>
<dbReference type="STRING" id="288992.SAMN04488522_102643"/>
<dbReference type="OrthoDB" id="9023549at2"/>
<accession>A0A1M5A937</accession>
<dbReference type="RefSeq" id="WP_073231773.1">
    <property type="nucleotide sequence ID" value="NZ_FQUQ01000002.1"/>
</dbReference>